<name>A0AAD7G3A9_MYCRO</name>
<comment type="similarity">
    <text evidence="1">Belongs to the carotenoid oxygenase family.</text>
</comment>
<gene>
    <name evidence="6" type="ORF">B0H17DRAFT_952707</name>
</gene>
<feature type="binding site" evidence="5">
    <location>
        <position position="338"/>
    </location>
    <ligand>
        <name>Fe cation</name>
        <dbReference type="ChEBI" id="CHEBI:24875"/>
        <note>catalytic</note>
    </ligand>
</feature>
<feature type="binding site" evidence="5">
    <location>
        <position position="216"/>
    </location>
    <ligand>
        <name>Fe cation</name>
        <dbReference type="ChEBI" id="CHEBI:24875"/>
        <note>catalytic</note>
    </ligand>
</feature>
<comment type="caution">
    <text evidence="6">The sequence shown here is derived from an EMBL/GenBank/DDBJ whole genome shotgun (WGS) entry which is preliminary data.</text>
</comment>
<evidence type="ECO:0000256" key="5">
    <source>
        <dbReference type="PIRSR" id="PIRSR604294-1"/>
    </source>
</evidence>
<keyword evidence="7" id="KW-1185">Reference proteome</keyword>
<feature type="binding site" evidence="5">
    <location>
        <position position="268"/>
    </location>
    <ligand>
        <name>Fe cation</name>
        <dbReference type="ChEBI" id="CHEBI:24875"/>
        <note>catalytic</note>
    </ligand>
</feature>
<reference evidence="6" key="1">
    <citation type="submission" date="2023-03" db="EMBL/GenBank/DDBJ databases">
        <title>Massive genome expansion in bonnet fungi (Mycena s.s.) driven by repeated elements and novel gene families across ecological guilds.</title>
        <authorList>
            <consortium name="Lawrence Berkeley National Laboratory"/>
            <person name="Harder C.B."/>
            <person name="Miyauchi S."/>
            <person name="Viragh M."/>
            <person name="Kuo A."/>
            <person name="Thoen E."/>
            <person name="Andreopoulos B."/>
            <person name="Lu D."/>
            <person name="Skrede I."/>
            <person name="Drula E."/>
            <person name="Henrissat B."/>
            <person name="Morin E."/>
            <person name="Kohler A."/>
            <person name="Barry K."/>
            <person name="LaButti K."/>
            <person name="Morin E."/>
            <person name="Salamov A."/>
            <person name="Lipzen A."/>
            <person name="Mereny Z."/>
            <person name="Hegedus B."/>
            <person name="Baldrian P."/>
            <person name="Stursova M."/>
            <person name="Weitz H."/>
            <person name="Taylor A."/>
            <person name="Grigoriev I.V."/>
            <person name="Nagy L.G."/>
            <person name="Martin F."/>
            <person name="Kauserud H."/>
        </authorList>
    </citation>
    <scope>NUCLEOTIDE SEQUENCE</scope>
    <source>
        <strain evidence="6">CBHHK067</strain>
    </source>
</reference>
<evidence type="ECO:0000256" key="4">
    <source>
        <dbReference type="ARBA" id="ARBA00023004"/>
    </source>
</evidence>
<dbReference type="GO" id="GO:0016121">
    <property type="term" value="P:carotene catabolic process"/>
    <property type="evidence" value="ECO:0007669"/>
    <property type="project" value="TreeGrafter"/>
</dbReference>
<dbReference type="PANTHER" id="PTHR10543:SF24">
    <property type="entry name" value="CAROTENOID ISOMEROOXYGENASE"/>
    <property type="match status" value="1"/>
</dbReference>
<evidence type="ECO:0000256" key="2">
    <source>
        <dbReference type="ARBA" id="ARBA00022723"/>
    </source>
</evidence>
<keyword evidence="3" id="KW-0560">Oxidoreductase</keyword>
<evidence type="ECO:0000313" key="6">
    <source>
        <dbReference type="EMBL" id="KAJ7663455.1"/>
    </source>
</evidence>
<dbReference type="PANTHER" id="PTHR10543">
    <property type="entry name" value="BETA-CAROTENE DIOXYGENASE"/>
    <property type="match status" value="1"/>
</dbReference>
<dbReference type="GO" id="GO:0010436">
    <property type="term" value="F:carotenoid dioxygenase activity"/>
    <property type="evidence" value="ECO:0007669"/>
    <property type="project" value="TreeGrafter"/>
</dbReference>
<keyword evidence="4 5" id="KW-0408">Iron</keyword>
<dbReference type="Pfam" id="PF03055">
    <property type="entry name" value="RPE65"/>
    <property type="match status" value="1"/>
</dbReference>
<feature type="binding site" evidence="5">
    <location>
        <position position="540"/>
    </location>
    <ligand>
        <name>Fe cation</name>
        <dbReference type="ChEBI" id="CHEBI:24875"/>
        <note>catalytic</note>
    </ligand>
</feature>
<dbReference type="GO" id="GO:0046872">
    <property type="term" value="F:metal ion binding"/>
    <property type="evidence" value="ECO:0007669"/>
    <property type="project" value="UniProtKB-KW"/>
</dbReference>
<protein>
    <submittedName>
        <fullName evidence="6">Carotenoid oxygenase</fullName>
    </submittedName>
</protein>
<keyword evidence="2 5" id="KW-0479">Metal-binding</keyword>
<evidence type="ECO:0000256" key="3">
    <source>
        <dbReference type="ARBA" id="ARBA00023002"/>
    </source>
</evidence>
<proteinExistence type="inferred from homology"/>
<evidence type="ECO:0000256" key="1">
    <source>
        <dbReference type="ARBA" id="ARBA00006787"/>
    </source>
</evidence>
<accession>A0AAD7G3A9</accession>
<dbReference type="InterPro" id="IPR004294">
    <property type="entry name" value="Carotenoid_Oase"/>
</dbReference>
<dbReference type="Proteomes" id="UP001221757">
    <property type="component" value="Unassembled WGS sequence"/>
</dbReference>
<organism evidence="6 7">
    <name type="scientific">Mycena rosella</name>
    <name type="common">Pink bonnet</name>
    <name type="synonym">Agaricus rosellus</name>
    <dbReference type="NCBI Taxonomy" id="1033263"/>
    <lineage>
        <taxon>Eukaryota</taxon>
        <taxon>Fungi</taxon>
        <taxon>Dikarya</taxon>
        <taxon>Basidiomycota</taxon>
        <taxon>Agaricomycotina</taxon>
        <taxon>Agaricomycetes</taxon>
        <taxon>Agaricomycetidae</taxon>
        <taxon>Agaricales</taxon>
        <taxon>Marasmiineae</taxon>
        <taxon>Mycenaceae</taxon>
        <taxon>Mycena</taxon>
    </lineage>
</organism>
<sequence>MAIADIPKSTVTHYKDWPNDAGFNTEIEQRTPIDLKVTGTIPIYAAGTLFRTGPGSHKLSTKNGEFACSHWFDGFAHLYRFELVVTSEGSCKVLYSSRRQVDLLIERVRKTGRLEGVTFGQKRDPCDSLFKKIKTTFEPTTARDAELLNVGVSISANVAGISTSSDKNTSKIAANLVSFTDTAMMKTHDPETLAPLGVTDQTALHPSLDGNLSCAHPEFDPQTGDVFNFNLKLGPTPMYRVFCTSAATGKTTILATLSGKDAKAAYVHSFFITENFLVLCIWPAHFASGGTKVLWTRNVLDALADFDSAAKTKWFVIDRRHGTGVIAQFESSAMFAFHTVNAYEAVDKDGRVDIVCDLMQYRNLDVLKKFYYESMVSTAPGTGKRGVEWMAGQDGMVRYKLADIPVGEKSATKERRQAEKLFTIPPALSGELPTINPAFHTKPHRYIYGVSDLGRSSFLDGLQKMDMDTQTSLLWSQHGHTPGEPIFVVDPEGTGEDDGVVLSVVLDGETGRSYLLVLDAKSWVEIGRAEAPVAVGFGFHGAHVKP</sequence>
<dbReference type="EMBL" id="JARKIE010000234">
    <property type="protein sequence ID" value="KAJ7663455.1"/>
    <property type="molecule type" value="Genomic_DNA"/>
</dbReference>
<comment type="cofactor">
    <cofactor evidence="5">
        <name>Fe(2+)</name>
        <dbReference type="ChEBI" id="CHEBI:29033"/>
    </cofactor>
    <text evidence="5">Binds 1 Fe(2+) ion per subunit.</text>
</comment>
<evidence type="ECO:0000313" key="7">
    <source>
        <dbReference type="Proteomes" id="UP001221757"/>
    </source>
</evidence>
<dbReference type="AlphaFoldDB" id="A0AAD7G3A9"/>